<evidence type="ECO:0000313" key="1">
    <source>
        <dbReference type="EMBL" id="KAI8423198.1"/>
    </source>
</evidence>
<proteinExistence type="predicted"/>
<accession>A0ACC0JGF7</accession>
<evidence type="ECO:0000313" key="2">
    <source>
        <dbReference type="Proteomes" id="UP001064048"/>
    </source>
</evidence>
<sequence>MQKKTLLYLQKLNDLSEISVIGEYVKFVKVNTTELENNTVEKSIAKSDPEELSLDIDNAVNKFFDNHILRFKALGKDIAVSHTVDEFVGRKKRKGGGGGGGGGHDDGKKKMMMMAMMCMKMKMMMVSGQDYGGGGGGGGGYDANGQWQSRSIIADNVGENPEIENKPIISYVTPIVRYNNNVNGKKPFSLIKNLNDEVIKMKQNDVKSRKKRGIIDVLQNTYLYWINQVLGGRVKNKGNFKYPKFKIINGVKYVYYPLRYIQKAKKPKAINNDLKTEELKTVITAEDFNKGEIVEGPVESRMHKKKLVKMKDNVNETMDDNPWE</sequence>
<keyword evidence="2" id="KW-1185">Reference proteome</keyword>
<reference evidence="1 2" key="1">
    <citation type="journal article" date="2022" name="Genome Biol. Evol.">
        <title>The Spruce Budworm Genome: Reconstructing the Evolutionary History of Antifreeze Proteins.</title>
        <authorList>
            <person name="Beliveau C."/>
            <person name="Gagne P."/>
            <person name="Picq S."/>
            <person name="Vernygora O."/>
            <person name="Keeling C.I."/>
            <person name="Pinkney K."/>
            <person name="Doucet D."/>
            <person name="Wen F."/>
            <person name="Johnston J.S."/>
            <person name="Maaroufi H."/>
            <person name="Boyle B."/>
            <person name="Laroche J."/>
            <person name="Dewar K."/>
            <person name="Juretic N."/>
            <person name="Blackburn G."/>
            <person name="Nisole A."/>
            <person name="Brunet B."/>
            <person name="Brandao M."/>
            <person name="Lumley L."/>
            <person name="Duan J."/>
            <person name="Quan G."/>
            <person name="Lucarotti C.J."/>
            <person name="Roe A.D."/>
            <person name="Sperling F.A.H."/>
            <person name="Levesque R.C."/>
            <person name="Cusson M."/>
        </authorList>
    </citation>
    <scope>NUCLEOTIDE SEQUENCE [LARGE SCALE GENOMIC DNA]</scope>
    <source>
        <strain evidence="1">Glfc:IPQL:Cfum</strain>
    </source>
</reference>
<dbReference type="EMBL" id="CM046125">
    <property type="protein sequence ID" value="KAI8423198.1"/>
    <property type="molecule type" value="Genomic_DNA"/>
</dbReference>
<organism evidence="1 2">
    <name type="scientific">Choristoneura fumiferana</name>
    <name type="common">Spruce budworm moth</name>
    <name type="synonym">Archips fumiferana</name>
    <dbReference type="NCBI Taxonomy" id="7141"/>
    <lineage>
        <taxon>Eukaryota</taxon>
        <taxon>Metazoa</taxon>
        <taxon>Ecdysozoa</taxon>
        <taxon>Arthropoda</taxon>
        <taxon>Hexapoda</taxon>
        <taxon>Insecta</taxon>
        <taxon>Pterygota</taxon>
        <taxon>Neoptera</taxon>
        <taxon>Endopterygota</taxon>
        <taxon>Lepidoptera</taxon>
        <taxon>Glossata</taxon>
        <taxon>Ditrysia</taxon>
        <taxon>Tortricoidea</taxon>
        <taxon>Tortricidae</taxon>
        <taxon>Tortricinae</taxon>
        <taxon>Choristoneura</taxon>
    </lineage>
</organism>
<gene>
    <name evidence="1" type="ORF">MSG28_014239</name>
</gene>
<comment type="caution">
    <text evidence="1">The sequence shown here is derived from an EMBL/GenBank/DDBJ whole genome shotgun (WGS) entry which is preliminary data.</text>
</comment>
<dbReference type="Proteomes" id="UP001064048">
    <property type="component" value="Chromosome 25"/>
</dbReference>
<protein>
    <submittedName>
        <fullName evidence="1">Uncharacterized protein</fullName>
    </submittedName>
</protein>
<name>A0ACC0JGF7_CHOFU</name>